<dbReference type="InterPro" id="IPR006040">
    <property type="entry name" value="Allergen_Ole_e_I_CS"/>
</dbReference>
<reference evidence="4 5" key="1">
    <citation type="journal article" date="2021" name="BMC Genomics">
        <title>Datura genome reveals duplications of psychoactive alkaloid biosynthetic genes and high mutation rate following tissue culture.</title>
        <authorList>
            <person name="Rajewski A."/>
            <person name="Carter-House D."/>
            <person name="Stajich J."/>
            <person name="Litt A."/>
        </authorList>
    </citation>
    <scope>NUCLEOTIDE SEQUENCE [LARGE SCALE GENOMIC DNA]</scope>
    <source>
        <strain evidence="4">AR-01</strain>
    </source>
</reference>
<comment type="caution">
    <text evidence="4">The sequence shown here is derived from an EMBL/GenBank/DDBJ whole genome shotgun (WGS) entry which is preliminary data.</text>
</comment>
<feature type="signal peptide" evidence="3">
    <location>
        <begin position="1"/>
        <end position="24"/>
    </location>
</feature>
<evidence type="ECO:0000256" key="1">
    <source>
        <dbReference type="ARBA" id="ARBA00010049"/>
    </source>
</evidence>
<dbReference type="PROSITE" id="PS00925">
    <property type="entry name" value="OLEEI"/>
    <property type="match status" value="1"/>
</dbReference>
<proteinExistence type="inferred from homology"/>
<dbReference type="Pfam" id="PF01190">
    <property type="entry name" value="Pollen_Ole_e_1"/>
    <property type="match status" value="1"/>
</dbReference>
<keyword evidence="5" id="KW-1185">Reference proteome</keyword>
<evidence type="ECO:0000256" key="3">
    <source>
        <dbReference type="SAM" id="SignalP"/>
    </source>
</evidence>
<dbReference type="InterPro" id="IPR006041">
    <property type="entry name" value="Pollen_Ole_e1_allergen"/>
</dbReference>
<gene>
    <name evidence="4" type="ORF">HAX54_045238</name>
</gene>
<evidence type="ECO:0000313" key="5">
    <source>
        <dbReference type="Proteomes" id="UP000823775"/>
    </source>
</evidence>
<keyword evidence="3" id="KW-0732">Signal</keyword>
<dbReference type="EMBL" id="JACEIK010000007">
    <property type="protein sequence ID" value="MCD7446181.1"/>
    <property type="molecule type" value="Genomic_DNA"/>
</dbReference>
<keyword evidence="2" id="KW-1015">Disulfide bond</keyword>
<dbReference type="PANTHER" id="PTHR31614">
    <property type="entry name" value="PROTEIN DOWNSTREAM OF FLC-RELATED"/>
    <property type="match status" value="1"/>
</dbReference>
<feature type="chain" id="PRO_5045404571" evidence="3">
    <location>
        <begin position="25"/>
        <end position="159"/>
    </location>
</feature>
<organism evidence="4 5">
    <name type="scientific">Datura stramonium</name>
    <name type="common">Jimsonweed</name>
    <name type="synonym">Common thornapple</name>
    <dbReference type="NCBI Taxonomy" id="4076"/>
    <lineage>
        <taxon>Eukaryota</taxon>
        <taxon>Viridiplantae</taxon>
        <taxon>Streptophyta</taxon>
        <taxon>Embryophyta</taxon>
        <taxon>Tracheophyta</taxon>
        <taxon>Spermatophyta</taxon>
        <taxon>Magnoliopsida</taxon>
        <taxon>eudicotyledons</taxon>
        <taxon>Gunneridae</taxon>
        <taxon>Pentapetalae</taxon>
        <taxon>asterids</taxon>
        <taxon>lamiids</taxon>
        <taxon>Solanales</taxon>
        <taxon>Solanaceae</taxon>
        <taxon>Solanoideae</taxon>
        <taxon>Datureae</taxon>
        <taxon>Datura</taxon>
    </lineage>
</organism>
<dbReference type="PANTHER" id="PTHR31614:SF36">
    <property type="entry name" value="POLLEN OLE E 1 ALLERGEN AND EXTENSIN FAMILY PROTEIN"/>
    <property type="match status" value="1"/>
</dbReference>
<evidence type="ECO:0000256" key="2">
    <source>
        <dbReference type="ARBA" id="ARBA00023157"/>
    </source>
</evidence>
<protein>
    <submittedName>
        <fullName evidence="4">Uncharacterized protein</fullName>
    </submittedName>
</protein>
<accession>A0ABS8RH54</accession>
<sequence>MGKSTVILIASVVCLLSLVGISEGSIGSKNHILTIEGRVYCDPCRSAFQSKLSEPLAGARVQLQCHRLKTKKVTFISAAMTNSIGYYRILLEGQHRNESCVVNLVSSPREDCNVHPGNDVNPSKAVISLSDRQFTDGEVYAPTPLRFLTNKPSPECVQD</sequence>
<dbReference type="Proteomes" id="UP000823775">
    <property type="component" value="Unassembled WGS sequence"/>
</dbReference>
<name>A0ABS8RH54_DATST</name>
<evidence type="ECO:0000313" key="4">
    <source>
        <dbReference type="EMBL" id="MCD7446181.1"/>
    </source>
</evidence>
<comment type="similarity">
    <text evidence="1">Belongs to the Ole e I family.</text>
</comment>